<feature type="domain" description="ABC3 transporter permease C-terminal" evidence="7">
    <location>
        <begin position="324"/>
        <end position="440"/>
    </location>
</feature>
<feature type="transmembrane region" description="Helical" evidence="6">
    <location>
        <begin position="364"/>
        <end position="393"/>
    </location>
</feature>
<evidence type="ECO:0000313" key="9">
    <source>
        <dbReference type="EMBL" id="EQD62681.1"/>
    </source>
</evidence>
<dbReference type="GO" id="GO:0022857">
    <property type="term" value="F:transmembrane transporter activity"/>
    <property type="evidence" value="ECO:0007669"/>
    <property type="project" value="TreeGrafter"/>
</dbReference>
<keyword evidence="2" id="KW-1003">Cell membrane</keyword>
<reference evidence="9" key="2">
    <citation type="journal article" date="2014" name="ISME J.">
        <title>Microbial stratification in low pH oxic and suboxic macroscopic growths along an acid mine drainage.</title>
        <authorList>
            <person name="Mendez-Garcia C."/>
            <person name="Mesa V."/>
            <person name="Sprenger R.R."/>
            <person name="Richter M."/>
            <person name="Diez M.S."/>
            <person name="Solano J."/>
            <person name="Bargiela R."/>
            <person name="Golyshina O.V."/>
            <person name="Manteca A."/>
            <person name="Ramos J.L."/>
            <person name="Gallego J.R."/>
            <person name="Llorente I."/>
            <person name="Martins Dos Santos V.A."/>
            <person name="Jensen O.N."/>
            <person name="Pelaez A.I."/>
            <person name="Sanchez J."/>
            <person name="Ferrer M."/>
        </authorList>
    </citation>
    <scope>NUCLEOTIDE SEQUENCE</scope>
</reference>
<evidence type="ECO:0000259" key="7">
    <source>
        <dbReference type="Pfam" id="PF02687"/>
    </source>
</evidence>
<sequence>PTTVRDIHGYYLRLALRSVVRTPWISALMVLAIGLGIGACITTLTVYHLLSGDPLPQKSSRIFYPQVDPETSAQVRRDPPDMMDYTSAVDLWKSGRADRQAMIASGPLEILPTGARRMAFDTDSISTTHDFFPMFDVPFQYGGPWSVADDTARAQVAVISRSLNERLFGGANSVGRMLPLTHGAVRIVGVLKHWRPAPLFFEVAGGHYFTNGDTSGYYVHAPQVYLPFFTGMRLDAGNFQWFTCWAMPTDTVNLEHQPCDWVSLWVQLDTAAQVKAYRRYLVDYSDQQRALGRYTHPANVRLMDLMQWLAFNRVVPGDVRMQAIIAWAFLVICLVNVAGLLLTKLLRRSSEYGVRRALGAPWQAIFAQCLWEALVIGLLGGLLGLLLAVAGLWLVRQQPVAYADLARPDLRMLALTVGLSLLASVAFGLWPAWRASRISPAQQVKST</sequence>
<evidence type="ECO:0000256" key="4">
    <source>
        <dbReference type="ARBA" id="ARBA00022989"/>
    </source>
</evidence>
<dbReference type="AlphaFoldDB" id="T1AQ15"/>
<reference evidence="9" key="1">
    <citation type="submission" date="2013-08" db="EMBL/GenBank/DDBJ databases">
        <authorList>
            <person name="Mendez C."/>
            <person name="Richter M."/>
            <person name="Ferrer M."/>
            <person name="Sanchez J."/>
        </authorList>
    </citation>
    <scope>NUCLEOTIDE SEQUENCE</scope>
</reference>
<dbReference type="InterPro" id="IPR025857">
    <property type="entry name" value="MacB_PCD"/>
</dbReference>
<dbReference type="GO" id="GO:0005886">
    <property type="term" value="C:plasma membrane"/>
    <property type="evidence" value="ECO:0007669"/>
    <property type="project" value="UniProtKB-SubCell"/>
</dbReference>
<evidence type="ECO:0000259" key="8">
    <source>
        <dbReference type="Pfam" id="PF12704"/>
    </source>
</evidence>
<dbReference type="Pfam" id="PF12704">
    <property type="entry name" value="MacB_PCD"/>
    <property type="match status" value="1"/>
</dbReference>
<keyword evidence="4 6" id="KW-1133">Transmembrane helix</keyword>
<organism evidence="9">
    <name type="scientific">mine drainage metagenome</name>
    <dbReference type="NCBI Taxonomy" id="410659"/>
    <lineage>
        <taxon>unclassified sequences</taxon>
        <taxon>metagenomes</taxon>
        <taxon>ecological metagenomes</taxon>
    </lineage>
</organism>
<evidence type="ECO:0000256" key="1">
    <source>
        <dbReference type="ARBA" id="ARBA00004651"/>
    </source>
</evidence>
<proteinExistence type="predicted"/>
<name>T1AQ15_9ZZZZ</name>
<comment type="caution">
    <text evidence="9">The sequence shown here is derived from an EMBL/GenBank/DDBJ whole genome shotgun (WGS) entry which is preliminary data.</text>
</comment>
<evidence type="ECO:0000256" key="5">
    <source>
        <dbReference type="ARBA" id="ARBA00023136"/>
    </source>
</evidence>
<dbReference type="InterPro" id="IPR050250">
    <property type="entry name" value="Macrolide_Exporter_MacB"/>
</dbReference>
<evidence type="ECO:0000256" key="6">
    <source>
        <dbReference type="SAM" id="Phobius"/>
    </source>
</evidence>
<accession>T1AQ15</accession>
<gene>
    <name evidence="9" type="ORF">B1A_09445</name>
</gene>
<keyword evidence="3 6" id="KW-0812">Transmembrane</keyword>
<dbReference type="PANTHER" id="PTHR30572:SF18">
    <property type="entry name" value="ABC-TYPE MACROLIDE FAMILY EXPORT SYSTEM PERMEASE COMPONENT 2"/>
    <property type="match status" value="1"/>
</dbReference>
<dbReference type="PANTHER" id="PTHR30572">
    <property type="entry name" value="MEMBRANE COMPONENT OF TRANSPORTER-RELATED"/>
    <property type="match status" value="1"/>
</dbReference>
<comment type="subcellular location">
    <subcellularLocation>
        <location evidence="1">Cell membrane</location>
        <topology evidence="1">Multi-pass membrane protein</topology>
    </subcellularLocation>
</comment>
<evidence type="ECO:0000256" key="2">
    <source>
        <dbReference type="ARBA" id="ARBA00022475"/>
    </source>
</evidence>
<feature type="transmembrane region" description="Helical" evidence="6">
    <location>
        <begin position="324"/>
        <end position="343"/>
    </location>
</feature>
<feature type="transmembrane region" description="Helical" evidence="6">
    <location>
        <begin position="413"/>
        <end position="433"/>
    </location>
</feature>
<protein>
    <submittedName>
        <fullName evidence="9">Abc transporter permease abc transporter, permease</fullName>
    </submittedName>
</protein>
<dbReference type="EMBL" id="AUZX01006736">
    <property type="protein sequence ID" value="EQD62681.1"/>
    <property type="molecule type" value="Genomic_DNA"/>
</dbReference>
<dbReference type="InterPro" id="IPR003838">
    <property type="entry name" value="ABC3_permease_C"/>
</dbReference>
<feature type="domain" description="MacB-like periplasmic core" evidence="8">
    <location>
        <begin position="26"/>
        <end position="279"/>
    </location>
</feature>
<keyword evidence="5 6" id="KW-0472">Membrane</keyword>
<feature type="transmembrane region" description="Helical" evidence="6">
    <location>
        <begin position="24"/>
        <end position="50"/>
    </location>
</feature>
<evidence type="ECO:0000256" key="3">
    <source>
        <dbReference type="ARBA" id="ARBA00022692"/>
    </source>
</evidence>
<feature type="non-terminal residue" evidence="9">
    <location>
        <position position="1"/>
    </location>
</feature>
<dbReference type="Pfam" id="PF02687">
    <property type="entry name" value="FtsX"/>
    <property type="match status" value="1"/>
</dbReference>